<dbReference type="Proteomes" id="UP000027936">
    <property type="component" value="Unassembled WGS sequence"/>
</dbReference>
<protein>
    <submittedName>
        <fullName evidence="2">Copper amine oxidase family protein</fullName>
    </submittedName>
</protein>
<dbReference type="Pfam" id="PF07833">
    <property type="entry name" value="Cu_amine_oxidN1"/>
    <property type="match status" value="1"/>
</dbReference>
<name>A0A072P0Z2_SCHAZ</name>
<evidence type="ECO:0000313" key="3">
    <source>
        <dbReference type="Proteomes" id="UP000027936"/>
    </source>
</evidence>
<dbReference type="AlphaFoldDB" id="A0A072P0Z2"/>
<comment type="caution">
    <text evidence="2">The sequence shown here is derived from an EMBL/GenBank/DDBJ whole genome shotgun (WGS) entry which is preliminary data.</text>
</comment>
<evidence type="ECO:0000313" key="2">
    <source>
        <dbReference type="EMBL" id="KEF39155.1"/>
    </source>
</evidence>
<proteinExistence type="predicted"/>
<dbReference type="EMBL" id="JJRY01000004">
    <property type="protein sequence ID" value="KEF39155.1"/>
    <property type="molecule type" value="Genomic_DNA"/>
</dbReference>
<dbReference type="PATRIC" id="fig|1348973.3.peg.1508"/>
<dbReference type="SUPFAM" id="SSF55383">
    <property type="entry name" value="Copper amine oxidase, domain N"/>
    <property type="match status" value="1"/>
</dbReference>
<gene>
    <name evidence="2" type="ORF">M670_01545</name>
</gene>
<dbReference type="InterPro" id="IPR036582">
    <property type="entry name" value="Mao_N_sf"/>
</dbReference>
<evidence type="ECO:0000259" key="1">
    <source>
        <dbReference type="Pfam" id="PF07833"/>
    </source>
</evidence>
<reference evidence="2 3" key="1">
    <citation type="submission" date="2014-04" db="EMBL/GenBank/DDBJ databases">
        <title>Draft genome sequence of Bacillus azotoformans MEV2011, a (co-) denitrifying strain unable to grow in the presence of oxygen.</title>
        <authorList>
            <person name="Nielsen M."/>
            <person name="Schreiber L."/>
            <person name="Finster K."/>
            <person name="Schramm A."/>
        </authorList>
    </citation>
    <scope>NUCLEOTIDE SEQUENCE [LARGE SCALE GENOMIC DNA]</scope>
    <source>
        <strain evidence="2 3">MEV2011</strain>
    </source>
</reference>
<sequence length="279" mass="33010">MIKTFIFSLFFHFRWLGCKCGGIENEKIYLIPAAFLLSSSILSYALVAKADDDHKEKNYYKYSDQRNYEQLDYKKDRYEDEDDDDYKKYEYFEKDRYKNYDEYEKHHDDDDDDEDDDEYEENEDYYYYDQHQINVTKESWFKWSRSVAEPNEIAALPISQATEILLKMNNQEPIKIEALPNGSQLLVPVEEVAKYLGAKTVIYPKSEIVEINKDNMQLIVRNNTKVVYENMKKTPMQAQVTKKNDQYYMPISVLANGLGYQIMETTANNQIEVKGGSQL</sequence>
<feature type="domain" description="Copper amine oxidase-like N-terminal" evidence="1">
    <location>
        <begin position="174"/>
        <end position="272"/>
    </location>
</feature>
<organism evidence="2 3">
    <name type="scientific">Schinkia azotoformans MEV2011</name>
    <dbReference type="NCBI Taxonomy" id="1348973"/>
    <lineage>
        <taxon>Bacteria</taxon>
        <taxon>Bacillati</taxon>
        <taxon>Bacillota</taxon>
        <taxon>Bacilli</taxon>
        <taxon>Bacillales</taxon>
        <taxon>Bacillaceae</taxon>
        <taxon>Calidifontibacillus/Schinkia group</taxon>
        <taxon>Schinkia</taxon>
    </lineage>
</organism>
<dbReference type="InterPro" id="IPR012854">
    <property type="entry name" value="Cu_amine_oxidase-like_N"/>
</dbReference>
<dbReference type="Gene3D" id="3.30.457.10">
    <property type="entry name" value="Copper amine oxidase-like, N-terminal domain"/>
    <property type="match status" value="1"/>
</dbReference>
<accession>A0A072P0Z2</accession>